<evidence type="ECO:0000313" key="2">
    <source>
        <dbReference type="Proteomes" id="UP000444960"/>
    </source>
</evidence>
<protein>
    <submittedName>
        <fullName evidence="1">Uncharacterized protein</fullName>
    </submittedName>
</protein>
<organism evidence="1 2">
    <name type="scientific">Gordonia spumicola</name>
    <dbReference type="NCBI Taxonomy" id="589161"/>
    <lineage>
        <taxon>Bacteria</taxon>
        <taxon>Bacillati</taxon>
        <taxon>Actinomycetota</taxon>
        <taxon>Actinomycetes</taxon>
        <taxon>Mycobacteriales</taxon>
        <taxon>Gordoniaceae</taxon>
        <taxon>Gordonia</taxon>
    </lineage>
</organism>
<keyword evidence="2" id="KW-1185">Reference proteome</keyword>
<comment type="caution">
    <text evidence="1">The sequence shown here is derived from an EMBL/GenBank/DDBJ whole genome shotgun (WGS) entry which is preliminary data.</text>
</comment>
<proteinExistence type="predicted"/>
<gene>
    <name evidence="1" type="ORF">nbrc107696_01450</name>
</gene>
<dbReference type="AlphaFoldDB" id="A0A7I9V2Q2"/>
<name>A0A7I9V2Q2_9ACTN</name>
<dbReference type="EMBL" id="BJOV01000001">
    <property type="protein sequence ID" value="GED99698.1"/>
    <property type="molecule type" value="Genomic_DNA"/>
</dbReference>
<sequence>MDHLPPVDPYAPIGGAFLDYYRPTPDQLSLVAGLTARYLDNDVDAPAAIIREFLRVGSHRPDGIDDGLVQLALAFMQTIDETIGHLDRDELIASVIMPSLKETIGAIDEHIGGERDRLITRLQSSAVRYRELDLDDASLRADGQPQIDHTLEQEKHHD</sequence>
<reference evidence="2" key="1">
    <citation type="submission" date="2019-06" db="EMBL/GenBank/DDBJ databases">
        <title>Gordonia isolated from sludge of a wastewater treatment plant.</title>
        <authorList>
            <person name="Tamura T."/>
            <person name="Aoyama K."/>
            <person name="Kang Y."/>
            <person name="Saito S."/>
            <person name="Akiyama N."/>
            <person name="Yazawa K."/>
            <person name="Gonoi T."/>
            <person name="Mikami Y."/>
        </authorList>
    </citation>
    <scope>NUCLEOTIDE SEQUENCE [LARGE SCALE GENOMIC DNA]</scope>
    <source>
        <strain evidence="2">NBRC 107696</strain>
    </source>
</reference>
<dbReference type="Proteomes" id="UP000444960">
    <property type="component" value="Unassembled WGS sequence"/>
</dbReference>
<evidence type="ECO:0000313" key="1">
    <source>
        <dbReference type="EMBL" id="GED99698.1"/>
    </source>
</evidence>
<accession>A0A7I9V2Q2</accession>